<keyword evidence="2" id="KW-1185">Reference proteome</keyword>
<dbReference type="AlphaFoldDB" id="A0A8X6XXH6"/>
<comment type="caution">
    <text evidence="1">The sequence shown here is derived from an EMBL/GenBank/DDBJ whole genome shotgun (WGS) entry which is preliminary data.</text>
</comment>
<gene>
    <name evidence="1" type="ORF">TNIN_276011</name>
</gene>
<accession>A0A8X6XXH6</accession>
<proteinExistence type="predicted"/>
<dbReference type="Proteomes" id="UP000886998">
    <property type="component" value="Unassembled WGS sequence"/>
</dbReference>
<reference evidence="1" key="1">
    <citation type="submission" date="2020-08" db="EMBL/GenBank/DDBJ databases">
        <title>Multicomponent nature underlies the extraordinary mechanical properties of spider dragline silk.</title>
        <authorList>
            <person name="Kono N."/>
            <person name="Nakamura H."/>
            <person name="Mori M."/>
            <person name="Yoshida Y."/>
            <person name="Ohtoshi R."/>
            <person name="Malay A.D."/>
            <person name="Moran D.A.P."/>
            <person name="Tomita M."/>
            <person name="Numata K."/>
            <person name="Arakawa K."/>
        </authorList>
    </citation>
    <scope>NUCLEOTIDE SEQUENCE</scope>
</reference>
<evidence type="ECO:0000313" key="2">
    <source>
        <dbReference type="Proteomes" id="UP000886998"/>
    </source>
</evidence>
<sequence>MELVNFDYALVTLLPPGEPAILDEEGAQVKGLIGPYNEGDSLLLICEAIGANHPLIIKHRASSYWLILQGHSVDVAFHEHYDHNDRS</sequence>
<dbReference type="OrthoDB" id="6431332at2759"/>
<name>A0A8X6XXH6_9ARAC</name>
<protein>
    <submittedName>
        <fullName evidence="1">Uncharacterized protein</fullName>
    </submittedName>
</protein>
<organism evidence="1 2">
    <name type="scientific">Trichonephila inaurata madagascariensis</name>
    <dbReference type="NCBI Taxonomy" id="2747483"/>
    <lineage>
        <taxon>Eukaryota</taxon>
        <taxon>Metazoa</taxon>
        <taxon>Ecdysozoa</taxon>
        <taxon>Arthropoda</taxon>
        <taxon>Chelicerata</taxon>
        <taxon>Arachnida</taxon>
        <taxon>Araneae</taxon>
        <taxon>Araneomorphae</taxon>
        <taxon>Entelegynae</taxon>
        <taxon>Araneoidea</taxon>
        <taxon>Nephilidae</taxon>
        <taxon>Trichonephila</taxon>
        <taxon>Trichonephila inaurata</taxon>
    </lineage>
</organism>
<evidence type="ECO:0000313" key="1">
    <source>
        <dbReference type="EMBL" id="GFY62110.1"/>
    </source>
</evidence>
<dbReference type="EMBL" id="BMAV01014066">
    <property type="protein sequence ID" value="GFY62110.1"/>
    <property type="molecule type" value="Genomic_DNA"/>
</dbReference>